<proteinExistence type="predicted"/>
<gene>
    <name evidence="2" type="ORF">SARC_08710</name>
</gene>
<feature type="region of interest" description="Disordered" evidence="1">
    <location>
        <begin position="14"/>
        <end position="242"/>
    </location>
</feature>
<name>A0A0L0FPZ3_9EUKA</name>
<protein>
    <submittedName>
        <fullName evidence="2">Uncharacterized protein</fullName>
    </submittedName>
</protein>
<feature type="compositionally biased region" description="Basic and acidic residues" evidence="1">
    <location>
        <begin position="14"/>
        <end position="23"/>
    </location>
</feature>
<keyword evidence="3" id="KW-1185">Reference proteome</keyword>
<feature type="compositionally biased region" description="Low complexity" evidence="1">
    <location>
        <begin position="57"/>
        <end position="81"/>
    </location>
</feature>
<sequence>MTTRAQVIKEVVQDAKEEAREHPNVLQTPLQEETPLGNGDGSDMYNTGTSGETQNVSAVSTGDDTAATAAATSSAAADSSAQTLVQERKENVADAKEEARNNPDALQTPLDPEEPINADEAAPKASESSTDAAPADAPASADQTLVQERKENVADAVEEAQKHPDALQTPLEPEVPLEAKPTADGAAEPAHTLVQERKENVADAKEEAKAHPDALQTPLEPEEPLKRKAEDDGREGAAKVAK</sequence>
<dbReference type="AlphaFoldDB" id="A0A0L0FPZ3"/>
<reference evidence="2 3" key="1">
    <citation type="submission" date="2011-02" db="EMBL/GenBank/DDBJ databases">
        <title>The Genome Sequence of Sphaeroforma arctica JP610.</title>
        <authorList>
            <consortium name="The Broad Institute Genome Sequencing Platform"/>
            <person name="Russ C."/>
            <person name="Cuomo C."/>
            <person name="Young S.K."/>
            <person name="Zeng Q."/>
            <person name="Gargeya S."/>
            <person name="Alvarado L."/>
            <person name="Berlin A."/>
            <person name="Chapman S.B."/>
            <person name="Chen Z."/>
            <person name="Freedman E."/>
            <person name="Gellesch M."/>
            <person name="Goldberg J."/>
            <person name="Griggs A."/>
            <person name="Gujja S."/>
            <person name="Heilman E."/>
            <person name="Heiman D."/>
            <person name="Howarth C."/>
            <person name="Mehta T."/>
            <person name="Neiman D."/>
            <person name="Pearson M."/>
            <person name="Roberts A."/>
            <person name="Saif S."/>
            <person name="Shea T."/>
            <person name="Shenoy N."/>
            <person name="Sisk P."/>
            <person name="Stolte C."/>
            <person name="Sykes S."/>
            <person name="White J."/>
            <person name="Yandava C."/>
            <person name="Burger G."/>
            <person name="Gray M.W."/>
            <person name="Holland P.W.H."/>
            <person name="King N."/>
            <person name="Lang F.B.F."/>
            <person name="Roger A.J."/>
            <person name="Ruiz-Trillo I."/>
            <person name="Haas B."/>
            <person name="Nusbaum C."/>
            <person name="Birren B."/>
        </authorList>
    </citation>
    <scope>NUCLEOTIDE SEQUENCE [LARGE SCALE GENOMIC DNA]</scope>
    <source>
        <strain evidence="2 3">JP610</strain>
    </source>
</reference>
<evidence type="ECO:0000313" key="2">
    <source>
        <dbReference type="EMBL" id="KNC78872.1"/>
    </source>
</evidence>
<evidence type="ECO:0000313" key="3">
    <source>
        <dbReference type="Proteomes" id="UP000054560"/>
    </source>
</evidence>
<feature type="compositionally biased region" description="Basic and acidic residues" evidence="1">
    <location>
        <begin position="194"/>
        <end position="212"/>
    </location>
</feature>
<feature type="compositionally biased region" description="Polar residues" evidence="1">
    <location>
        <begin position="44"/>
        <end position="56"/>
    </location>
</feature>
<evidence type="ECO:0000256" key="1">
    <source>
        <dbReference type="SAM" id="MobiDB-lite"/>
    </source>
</evidence>
<feature type="compositionally biased region" description="Basic and acidic residues" evidence="1">
    <location>
        <begin position="86"/>
        <end position="101"/>
    </location>
</feature>
<accession>A0A0L0FPZ3</accession>
<dbReference type="RefSeq" id="XP_014152774.1">
    <property type="nucleotide sequence ID" value="XM_014297299.1"/>
</dbReference>
<feature type="compositionally biased region" description="Low complexity" evidence="1">
    <location>
        <begin position="125"/>
        <end position="142"/>
    </location>
</feature>
<dbReference type="GeneID" id="25909214"/>
<feature type="compositionally biased region" description="Basic and acidic residues" evidence="1">
    <location>
        <begin position="147"/>
        <end position="165"/>
    </location>
</feature>
<feature type="compositionally biased region" description="Basic and acidic residues" evidence="1">
    <location>
        <begin position="223"/>
        <end position="242"/>
    </location>
</feature>
<dbReference type="EMBL" id="KQ242407">
    <property type="protein sequence ID" value="KNC78872.1"/>
    <property type="molecule type" value="Genomic_DNA"/>
</dbReference>
<dbReference type="Proteomes" id="UP000054560">
    <property type="component" value="Unassembled WGS sequence"/>
</dbReference>
<organism evidence="2 3">
    <name type="scientific">Sphaeroforma arctica JP610</name>
    <dbReference type="NCBI Taxonomy" id="667725"/>
    <lineage>
        <taxon>Eukaryota</taxon>
        <taxon>Ichthyosporea</taxon>
        <taxon>Ichthyophonida</taxon>
        <taxon>Sphaeroforma</taxon>
    </lineage>
</organism>